<name>A0A7W9KE30_9PSEU</name>
<evidence type="ECO:0000256" key="1">
    <source>
        <dbReference type="SAM" id="MobiDB-lite"/>
    </source>
</evidence>
<dbReference type="RefSeq" id="WP_184860410.1">
    <property type="nucleotide sequence ID" value="NZ_BAAAWY010000046.1"/>
</dbReference>
<accession>A0A7W9KE30</accession>
<keyword evidence="2" id="KW-0732">Signal</keyword>
<keyword evidence="4" id="KW-1185">Reference proteome</keyword>
<comment type="caution">
    <text evidence="3">The sequence shown here is derived from an EMBL/GenBank/DDBJ whole genome shotgun (WGS) entry which is preliminary data.</text>
</comment>
<feature type="region of interest" description="Disordered" evidence="1">
    <location>
        <begin position="242"/>
        <end position="262"/>
    </location>
</feature>
<dbReference type="PANTHER" id="PTHR23242">
    <property type="entry name" value="TRANSCRIPTION FACTOR HOXA13"/>
    <property type="match status" value="1"/>
</dbReference>
<dbReference type="EMBL" id="JACHIR010000001">
    <property type="protein sequence ID" value="MBB5890755.1"/>
    <property type="molecule type" value="Genomic_DNA"/>
</dbReference>
<organism evidence="3 4">
    <name type="scientific">Kutzneria kofuensis</name>
    <dbReference type="NCBI Taxonomy" id="103725"/>
    <lineage>
        <taxon>Bacteria</taxon>
        <taxon>Bacillati</taxon>
        <taxon>Actinomycetota</taxon>
        <taxon>Actinomycetes</taxon>
        <taxon>Pseudonocardiales</taxon>
        <taxon>Pseudonocardiaceae</taxon>
        <taxon>Kutzneria</taxon>
    </lineage>
</organism>
<dbReference type="Proteomes" id="UP000585638">
    <property type="component" value="Unassembled WGS sequence"/>
</dbReference>
<gene>
    <name evidence="3" type="ORF">BJ998_001951</name>
</gene>
<dbReference type="InterPro" id="IPR006311">
    <property type="entry name" value="TAT_signal"/>
</dbReference>
<dbReference type="PROSITE" id="PS51318">
    <property type="entry name" value="TAT"/>
    <property type="match status" value="1"/>
</dbReference>
<protein>
    <recommendedName>
        <fullName evidence="5">Methyl-accepting transducer domain-containing protein</fullName>
    </recommendedName>
</protein>
<reference evidence="3 4" key="1">
    <citation type="submission" date="2020-08" db="EMBL/GenBank/DDBJ databases">
        <title>Sequencing the genomes of 1000 actinobacteria strains.</title>
        <authorList>
            <person name="Klenk H.-P."/>
        </authorList>
    </citation>
    <scope>NUCLEOTIDE SEQUENCE [LARGE SCALE GENOMIC DNA]</scope>
    <source>
        <strain evidence="3 4">DSM 43851</strain>
    </source>
</reference>
<proteinExistence type="predicted"/>
<evidence type="ECO:0000313" key="3">
    <source>
        <dbReference type="EMBL" id="MBB5890755.1"/>
    </source>
</evidence>
<feature type="chain" id="PRO_5038919370" description="Methyl-accepting transducer domain-containing protein" evidence="2">
    <location>
        <begin position="33"/>
        <end position="1306"/>
    </location>
</feature>
<dbReference type="InterPro" id="IPR005506">
    <property type="entry name" value="DUF312_ALF"/>
</dbReference>
<sequence length="1306" mass="132704">MSRVRREFRAVALGIGFALVASLTAVPATASADSTPIDPARERSQVLSLLHTGGSMVRAAAAQALVGSDADVHTFLTTGIVHLKQVDDRINVDRLLAAGGPAVQAAAQQALDSTAADALPAFIKSGWQTPAATDQRIRIDQLMSAGGAEVHKAAQQALDAGTTDAYKAFLTSGWQTPFATDQRIRVNQILASGGPEVQKVAQRALDANSVDALTQFIDNDWAVAAARDQETATVEQLAGVAKDAGEEAARETHAAQEEADRAAKEAEAARQAAAAAATAAANAGHHADQATDAARQAAVAADNAAAAAQEAVGAANAATAAARVAASAAARAASAASMAGQAASAAYNAAAAAVLDQTKAGDAATAAKNARDVAAGAQRASVAATAAGDAAKAAHTAAAAADHAGSQAATAAESAAQASADAENAGADAAQAKAAAAKARAAANRAHVASQAALTFANAAADAAYRSRDAANLAAQDAIAAAAAAEDAAAHAGQATDAANKATLHANNASAAAQRAIDAANQAQQVYDAARAADAARIQTSTEQLDEAAKEAKDIAAQQNAKVAWDATQAAARTAETNRLIAEANAPGTDRALALTDARKVALAVIDTGGPWTKAAATSVLQGSDDEALDFVRSGITMAAGQDDRMTLQNLAATATPNFQAAAKAALAGSDADVQNFLQHKDYPQRYIDDRIAVNQILAAAQQSGGTAVASNAQQALDANTDQALRDFLAAGQYPAAADDQRIKVDRVLADPNSGPELKADAQAALDGPPAFLNQFLTKTQYIAAQHDSDSATHDAEVLGYLKQASEIAVKAAQDADAAQLAAANARGSAQDATNAKNQAAADALAAQNFANQAHDAATRAEQSAQQAAASAATARNAAASADGSARQAAQSAEWAVASAYQAGQFASDAYDSSRVAFNAARAAGKSADDALAAARETAKTAISKIDAEKADALVKQAASCKAHHPDGGADYDNCIHLISQPIADRMGQALSNAEVCQGMQQASLQMGGNTGVVNENFQTCMKDVLDPNFQSNRTMDLLVPAIDALLGLAAGLAVATIGGVATAACAISEICALAVMAITPDGAAFTPWMTLAGIGAGGAFTTARVAAALDDALVDTEALDALYGDNAYNIFSDAEDALATCPAGVAGGFVANASGRSGAVDRTPAGSVAARPNAASGPCKAIALGWTEYDGEWDWLAKFATKVEATPYTDWLWKDINKLQWWDEFEYYLTNGETKIYVNLDGIPEGAEDEAAAAGQAADSPEGPTEMYQYTNWELYKIKSTPSAWNRVSFYRDAGNTPVPNPFDK</sequence>
<feature type="signal peptide" evidence="2">
    <location>
        <begin position="1"/>
        <end position="32"/>
    </location>
</feature>
<dbReference type="PANTHER" id="PTHR23242:SF9">
    <property type="entry name" value="TRANSCRIPTION FACTOR HOXA13"/>
    <property type="match status" value="1"/>
</dbReference>
<evidence type="ECO:0008006" key="5">
    <source>
        <dbReference type="Google" id="ProtNLM"/>
    </source>
</evidence>
<dbReference type="Pfam" id="PF03752">
    <property type="entry name" value="ALF"/>
    <property type="match status" value="8"/>
</dbReference>
<feature type="compositionally biased region" description="Basic and acidic residues" evidence="1">
    <location>
        <begin position="243"/>
        <end position="262"/>
    </location>
</feature>
<evidence type="ECO:0000256" key="2">
    <source>
        <dbReference type="SAM" id="SignalP"/>
    </source>
</evidence>
<evidence type="ECO:0000313" key="4">
    <source>
        <dbReference type="Proteomes" id="UP000585638"/>
    </source>
</evidence>